<keyword evidence="3" id="KW-1185">Reference proteome</keyword>
<feature type="domain" description="AB hydrolase-1" evidence="1">
    <location>
        <begin position="76"/>
        <end position="344"/>
    </location>
</feature>
<evidence type="ECO:0000259" key="1">
    <source>
        <dbReference type="Pfam" id="PF00561"/>
    </source>
</evidence>
<sequence length="365" mass="42073">MSSVKKIRVLRGSPEEVGEQLQENLERMLESTRRWAEILTFDPEPETGLTPKNIVWRKNKAKLYRYVNGEIKYRTPVLFIYALINKAYILDLTPGMSLIEHLVKEGFDVYLLDWGEFQWEDRDLRYDDFICDYIARAVRKVCQISGTESLSMAGYCMGGTMTTMYAALYSRPEVKNIVYIAAPIDFENAGLSSIWLKPPGFDPDKVADTYKLVPKEFIDTGVKMLKPVNNFWGTYTRLWKNIEEGVSIRSWKALNKWVNDNVHFPGAAYRQWIKEFYQENKLVKNEFRIKGQRVELKNIKSSLLVLAGENDHIVLPHQTKAILELSSSQDKEFHLFPVGHGGLVFGSVARNQVYPTIANWLAARS</sequence>
<dbReference type="InterPro" id="IPR029058">
    <property type="entry name" value="AB_hydrolase_fold"/>
</dbReference>
<dbReference type="STRING" id="1123382.SAMN02745221_00406"/>
<accession>A0A1M5KJL9</accession>
<evidence type="ECO:0000313" key="2">
    <source>
        <dbReference type="EMBL" id="SHG52908.1"/>
    </source>
</evidence>
<dbReference type="InterPro" id="IPR051321">
    <property type="entry name" value="PHA/PHB_synthase"/>
</dbReference>
<name>A0A1M5KJL9_9FIRM</name>
<dbReference type="InterPro" id="IPR000073">
    <property type="entry name" value="AB_hydrolase_1"/>
</dbReference>
<organism evidence="2 3">
    <name type="scientific">Thermosyntropha lipolytica DSM 11003</name>
    <dbReference type="NCBI Taxonomy" id="1123382"/>
    <lineage>
        <taxon>Bacteria</taxon>
        <taxon>Bacillati</taxon>
        <taxon>Bacillota</taxon>
        <taxon>Clostridia</taxon>
        <taxon>Eubacteriales</taxon>
        <taxon>Syntrophomonadaceae</taxon>
        <taxon>Thermosyntropha</taxon>
    </lineage>
</organism>
<reference evidence="3" key="1">
    <citation type="submission" date="2016-11" db="EMBL/GenBank/DDBJ databases">
        <authorList>
            <person name="Varghese N."/>
            <person name="Submissions S."/>
        </authorList>
    </citation>
    <scope>NUCLEOTIDE SEQUENCE [LARGE SCALE GENOMIC DNA]</scope>
    <source>
        <strain evidence="3">DSM 11003</strain>
    </source>
</reference>
<dbReference type="AlphaFoldDB" id="A0A1M5KJL9"/>
<dbReference type="PANTHER" id="PTHR36837:SF2">
    <property type="entry name" value="POLY(3-HYDROXYALKANOATE) POLYMERASE SUBUNIT PHAC"/>
    <property type="match status" value="1"/>
</dbReference>
<dbReference type="EMBL" id="FQWY01000005">
    <property type="protein sequence ID" value="SHG52908.1"/>
    <property type="molecule type" value="Genomic_DNA"/>
</dbReference>
<dbReference type="RefSeq" id="WP_073089411.1">
    <property type="nucleotide sequence ID" value="NZ_FQWY01000005.1"/>
</dbReference>
<dbReference type="OrthoDB" id="9767934at2"/>
<dbReference type="Proteomes" id="UP000242329">
    <property type="component" value="Unassembled WGS sequence"/>
</dbReference>
<evidence type="ECO:0000313" key="3">
    <source>
        <dbReference type="Proteomes" id="UP000242329"/>
    </source>
</evidence>
<dbReference type="Pfam" id="PF00561">
    <property type="entry name" value="Abhydrolase_1"/>
    <property type="match status" value="1"/>
</dbReference>
<dbReference type="Gene3D" id="3.40.50.1820">
    <property type="entry name" value="alpha/beta hydrolase"/>
    <property type="match status" value="1"/>
</dbReference>
<gene>
    <name evidence="2" type="ORF">SAMN02745221_00406</name>
</gene>
<proteinExistence type="predicted"/>
<dbReference type="PANTHER" id="PTHR36837">
    <property type="entry name" value="POLY(3-HYDROXYALKANOATE) POLYMERASE SUBUNIT PHAC"/>
    <property type="match status" value="1"/>
</dbReference>
<dbReference type="SUPFAM" id="SSF53474">
    <property type="entry name" value="alpha/beta-Hydrolases"/>
    <property type="match status" value="1"/>
</dbReference>
<protein>
    <submittedName>
        <fullName evidence="2">Polyhydroxyalkanoate synthase</fullName>
    </submittedName>
</protein>